<dbReference type="InterPro" id="IPR036388">
    <property type="entry name" value="WH-like_DNA-bd_sf"/>
</dbReference>
<dbReference type="PROSITE" id="PS00894">
    <property type="entry name" value="HTH_DEOR_1"/>
    <property type="match status" value="1"/>
</dbReference>
<organism evidence="5 6">
    <name type="scientific">Mesobacillus subterraneus</name>
    <dbReference type="NCBI Taxonomy" id="285983"/>
    <lineage>
        <taxon>Bacteria</taxon>
        <taxon>Bacillati</taxon>
        <taxon>Bacillota</taxon>
        <taxon>Bacilli</taxon>
        <taxon>Bacillales</taxon>
        <taxon>Bacillaceae</taxon>
        <taxon>Mesobacillus</taxon>
    </lineage>
</organism>
<dbReference type="PANTHER" id="PTHR30363">
    <property type="entry name" value="HTH-TYPE TRANSCRIPTIONAL REGULATOR SRLR-RELATED"/>
    <property type="match status" value="1"/>
</dbReference>
<dbReference type="Gene3D" id="3.40.50.1360">
    <property type="match status" value="1"/>
</dbReference>
<dbReference type="GO" id="GO:0003700">
    <property type="term" value="F:DNA-binding transcription factor activity"/>
    <property type="evidence" value="ECO:0007669"/>
    <property type="project" value="InterPro"/>
</dbReference>
<sequence length="271" mass="30709">MNKNQRHYFILEQLQKQERVWVTELASCLEVTPETIRRDLAELEMNEKVSRVHGGAVAFSSGEKEMVYARKLSLHLEEKKQIARIAAGMIQDGDTIGVDVGTTTVHIADMLEDVHSLTIVTNSLSAANRFNLAIEEGRITAEVIMLPGVTNPYQLSVKGMYTVELLRRFNLNKSFLSCGGLTHEAVFDFDIEESLVSEMMMKRSREAVLLTDSSKLNKKSLFEIAPISNLSYIICDQEKPVDWQQNRYEWISVDPSSRKDGNHEGRLPYPS</sequence>
<evidence type="ECO:0000313" key="6">
    <source>
        <dbReference type="Proteomes" id="UP000032512"/>
    </source>
</evidence>
<keyword evidence="2" id="KW-0238">DNA-binding</keyword>
<evidence type="ECO:0000256" key="2">
    <source>
        <dbReference type="ARBA" id="ARBA00023125"/>
    </source>
</evidence>
<dbReference type="AlphaFoldDB" id="A0A0D6ZC04"/>
<dbReference type="InterPro" id="IPR018356">
    <property type="entry name" value="Tscrpt_reg_HTH_DeoR_CS"/>
</dbReference>
<proteinExistence type="predicted"/>
<dbReference type="PROSITE" id="PS51000">
    <property type="entry name" value="HTH_DEOR_2"/>
    <property type="match status" value="1"/>
</dbReference>
<evidence type="ECO:0000259" key="4">
    <source>
        <dbReference type="PROSITE" id="PS51000"/>
    </source>
</evidence>
<dbReference type="PRINTS" id="PR00037">
    <property type="entry name" value="HTHLACR"/>
</dbReference>
<dbReference type="InterPro" id="IPR014036">
    <property type="entry name" value="DeoR-like_C"/>
</dbReference>
<evidence type="ECO:0000313" key="5">
    <source>
        <dbReference type="EMBL" id="KIY23077.1"/>
    </source>
</evidence>
<keyword evidence="1" id="KW-0805">Transcription regulation</keyword>
<comment type="caution">
    <text evidence="5">The sequence shown here is derived from an EMBL/GenBank/DDBJ whole genome shotgun (WGS) entry which is preliminary data.</text>
</comment>
<dbReference type="SMART" id="SM01134">
    <property type="entry name" value="DeoRC"/>
    <property type="match status" value="1"/>
</dbReference>
<dbReference type="InterPro" id="IPR050313">
    <property type="entry name" value="Carb_Metab_HTH_regulators"/>
</dbReference>
<evidence type="ECO:0000256" key="1">
    <source>
        <dbReference type="ARBA" id="ARBA00023015"/>
    </source>
</evidence>
<dbReference type="SUPFAM" id="SSF46785">
    <property type="entry name" value="Winged helix' DNA-binding domain"/>
    <property type="match status" value="1"/>
</dbReference>
<dbReference type="Pfam" id="PF08220">
    <property type="entry name" value="HTH_DeoR"/>
    <property type="match status" value="1"/>
</dbReference>
<name>A0A0D6ZC04_9BACI</name>
<reference evidence="5 6" key="1">
    <citation type="submission" date="2015-01" db="EMBL/GenBank/DDBJ databases">
        <title>Draft genome sequences of the supercritical CO2 tolerant bacteria Bacillus subterraneus MITOT1 and Bacillus cereus MIT0214.</title>
        <authorList>
            <person name="Peet K.C."/>
            <person name="Thompson J.R."/>
        </authorList>
    </citation>
    <scope>NUCLEOTIDE SEQUENCE [LARGE SCALE GENOMIC DNA]</scope>
    <source>
        <strain evidence="5 6">MITOT1</strain>
    </source>
</reference>
<dbReference type="Proteomes" id="UP000032512">
    <property type="component" value="Unassembled WGS sequence"/>
</dbReference>
<dbReference type="SUPFAM" id="SSF100950">
    <property type="entry name" value="NagB/RpiA/CoA transferase-like"/>
    <property type="match status" value="1"/>
</dbReference>
<dbReference type="InterPro" id="IPR037171">
    <property type="entry name" value="NagB/RpiA_transferase-like"/>
</dbReference>
<protein>
    <recommendedName>
        <fullName evidence="4">HTH deoR-type domain-containing protein</fullName>
    </recommendedName>
</protein>
<dbReference type="InterPro" id="IPR001034">
    <property type="entry name" value="DeoR_HTH"/>
</dbReference>
<keyword evidence="6" id="KW-1185">Reference proteome</keyword>
<dbReference type="PATRIC" id="fig|285983.3.peg.3460"/>
<dbReference type="RefSeq" id="WP_044391668.1">
    <property type="nucleotide sequence ID" value="NZ_JXIQ01000026.1"/>
</dbReference>
<dbReference type="InterPro" id="IPR036390">
    <property type="entry name" value="WH_DNA-bd_sf"/>
</dbReference>
<gene>
    <name evidence="5" type="ORF">UB32_04770</name>
</gene>
<keyword evidence="3" id="KW-0804">Transcription</keyword>
<dbReference type="Pfam" id="PF00455">
    <property type="entry name" value="DeoRC"/>
    <property type="match status" value="1"/>
</dbReference>
<dbReference type="Gene3D" id="1.10.10.10">
    <property type="entry name" value="Winged helix-like DNA-binding domain superfamily/Winged helix DNA-binding domain"/>
    <property type="match status" value="1"/>
</dbReference>
<accession>A0A0D6ZC04</accession>
<dbReference type="EMBL" id="JXIQ01000026">
    <property type="protein sequence ID" value="KIY23077.1"/>
    <property type="molecule type" value="Genomic_DNA"/>
</dbReference>
<dbReference type="PANTHER" id="PTHR30363:SF44">
    <property type="entry name" value="AGA OPERON TRANSCRIPTIONAL REPRESSOR-RELATED"/>
    <property type="match status" value="1"/>
</dbReference>
<evidence type="ECO:0000256" key="3">
    <source>
        <dbReference type="ARBA" id="ARBA00023163"/>
    </source>
</evidence>
<dbReference type="OrthoDB" id="9797223at2"/>
<feature type="domain" description="HTH deoR-type" evidence="4">
    <location>
        <begin position="3"/>
        <end position="58"/>
    </location>
</feature>
<dbReference type="GO" id="GO:0003677">
    <property type="term" value="F:DNA binding"/>
    <property type="evidence" value="ECO:0007669"/>
    <property type="project" value="UniProtKB-KW"/>
</dbReference>
<dbReference type="SMART" id="SM00420">
    <property type="entry name" value="HTH_DEOR"/>
    <property type="match status" value="1"/>
</dbReference>